<name>A0A2S9YGX5_9BACT</name>
<protein>
    <submittedName>
        <fullName evidence="2">Uncharacterized protein</fullName>
    </submittedName>
</protein>
<evidence type="ECO:0000313" key="2">
    <source>
        <dbReference type="EMBL" id="PRQ04358.1"/>
    </source>
</evidence>
<dbReference type="RefSeq" id="WP_146155312.1">
    <property type="nucleotide sequence ID" value="NZ_PVNK01000043.1"/>
</dbReference>
<evidence type="ECO:0000256" key="1">
    <source>
        <dbReference type="SAM" id="SignalP"/>
    </source>
</evidence>
<keyword evidence="1" id="KW-0732">Signal</keyword>
<feature type="signal peptide" evidence="1">
    <location>
        <begin position="1"/>
        <end position="28"/>
    </location>
</feature>
<accession>A0A2S9YGX5</accession>
<dbReference type="EMBL" id="PVNK01000043">
    <property type="protein sequence ID" value="PRQ04358.1"/>
    <property type="molecule type" value="Genomic_DNA"/>
</dbReference>
<dbReference type="AlphaFoldDB" id="A0A2S9YGX5"/>
<organism evidence="2 3">
    <name type="scientific">Enhygromyxa salina</name>
    <dbReference type="NCBI Taxonomy" id="215803"/>
    <lineage>
        <taxon>Bacteria</taxon>
        <taxon>Pseudomonadati</taxon>
        <taxon>Myxococcota</taxon>
        <taxon>Polyangia</taxon>
        <taxon>Nannocystales</taxon>
        <taxon>Nannocystaceae</taxon>
        <taxon>Enhygromyxa</taxon>
    </lineage>
</organism>
<dbReference type="Proteomes" id="UP000237968">
    <property type="component" value="Unassembled WGS sequence"/>
</dbReference>
<evidence type="ECO:0000313" key="3">
    <source>
        <dbReference type="Proteomes" id="UP000237968"/>
    </source>
</evidence>
<dbReference type="OrthoDB" id="5511532at2"/>
<feature type="chain" id="PRO_5015419212" evidence="1">
    <location>
        <begin position="29"/>
        <end position="222"/>
    </location>
</feature>
<comment type="caution">
    <text evidence="2">The sequence shown here is derived from an EMBL/GenBank/DDBJ whole genome shotgun (WGS) entry which is preliminary data.</text>
</comment>
<sequence>MLRRGSSLLLLASLLLVAPALGCAGAQAYVEWRPGLSAIDFDGTFEFSLDEYDAFADEATANTLFDRHHGVSRSDASTVMAELGSRLTSAAVVDPRGYSIVRLGGDGSVNLQADGGRELGGTVDWFAATADRSHGALLSGTKLAVVVGQASAGIDLSTLLGGAVGGFRFMMLADEGELSVFALPQVGGAVTAYEPGFLFSFRHRPGARQAWDITVARVSITM</sequence>
<gene>
    <name evidence="2" type="ORF">ENSA5_08360</name>
</gene>
<proteinExistence type="predicted"/>
<reference evidence="2 3" key="1">
    <citation type="submission" date="2018-03" db="EMBL/GenBank/DDBJ databases">
        <title>Draft Genome Sequences of the Obligatory Marine Myxobacteria Enhygromyxa salina SWB005.</title>
        <authorList>
            <person name="Poehlein A."/>
            <person name="Moghaddam J.A."/>
            <person name="Harms H."/>
            <person name="Alanjari M."/>
            <person name="Koenig G.M."/>
            <person name="Daniel R."/>
            <person name="Schaeberle T.F."/>
        </authorList>
    </citation>
    <scope>NUCLEOTIDE SEQUENCE [LARGE SCALE GENOMIC DNA]</scope>
    <source>
        <strain evidence="2 3">SWB005</strain>
    </source>
</reference>
<keyword evidence="3" id="KW-1185">Reference proteome</keyword>